<evidence type="ECO:0000313" key="3">
    <source>
        <dbReference type="EMBL" id="GMI45297.1"/>
    </source>
</evidence>
<dbReference type="EMBL" id="BRYA01001541">
    <property type="protein sequence ID" value="GMI45297.1"/>
    <property type="molecule type" value="Genomic_DNA"/>
</dbReference>
<dbReference type="Proteomes" id="UP001165065">
    <property type="component" value="Unassembled WGS sequence"/>
</dbReference>
<dbReference type="InterPro" id="IPR002182">
    <property type="entry name" value="NB-ARC"/>
</dbReference>
<proteinExistence type="predicted"/>
<dbReference type="Gene3D" id="3.40.50.300">
    <property type="entry name" value="P-loop containing nucleotide triphosphate hydrolases"/>
    <property type="match status" value="1"/>
</dbReference>
<comment type="caution">
    <text evidence="3">The sequence shown here is derived from an EMBL/GenBank/DDBJ whole genome shotgun (WGS) entry which is preliminary data.</text>
</comment>
<feature type="region of interest" description="Disordered" evidence="1">
    <location>
        <begin position="52"/>
        <end position="89"/>
    </location>
</feature>
<evidence type="ECO:0000259" key="2">
    <source>
        <dbReference type="Pfam" id="PF00931"/>
    </source>
</evidence>
<organism evidence="3 4">
    <name type="scientific">Triparma columacea</name>
    <dbReference type="NCBI Taxonomy" id="722753"/>
    <lineage>
        <taxon>Eukaryota</taxon>
        <taxon>Sar</taxon>
        <taxon>Stramenopiles</taxon>
        <taxon>Ochrophyta</taxon>
        <taxon>Bolidophyceae</taxon>
        <taxon>Parmales</taxon>
        <taxon>Triparmaceae</taxon>
        <taxon>Triparma</taxon>
    </lineage>
</organism>
<dbReference type="OrthoDB" id="431454at2759"/>
<dbReference type="GO" id="GO:0043531">
    <property type="term" value="F:ADP binding"/>
    <property type="evidence" value="ECO:0007669"/>
    <property type="project" value="InterPro"/>
</dbReference>
<dbReference type="SUPFAM" id="SSF52540">
    <property type="entry name" value="P-loop containing nucleoside triphosphate hydrolases"/>
    <property type="match status" value="1"/>
</dbReference>
<sequence>MDALRTLATGITGKTLRLVFLNACGTEEAGRVFSECGVGAVVCIAGRGSASAAAAEGGPNASGLRDSDSEEEERGNEGQVGGDGAAGGTRVSRQAGMIEDECALTFSSSFYLALSSRKSVLEAFNIGLASVRAMEKVYKGVDYEEQASMFRLLGSPAEWDSVIFGEEEGYEAGGCYNMDPPRKNENLPSSPEDFEGRNVELYKLVRLIRSARVTTLAGSFGMGKSTIAVEGARYLWYREAFSAIVYVKVGSVFDLWEDVEDKLRTYYGVEGGDEGQDGRYYPYQIDVELLRRVKDRSILIILDGAESIIDKGAIRGFRNIVKTILEHTKNTKVIITTSREAVGRLHKATESVFEIPPLQDAEIAKILMFRAPVLRRGYRGRKEFLEGVSRHSVVKEHILGNPFRVGLVATLLQRIEDEDKRNLDGVMEVMERVKAGGEGCSDEVRRLVQDLLSAEIVEDSEDDEEAYSALDDENAAIEQTLPIRRTSSGGSAAAGFLHRRTSSNLSSFEPPQSLRRRSRRSSSGSRHPGGPTSAAVPPLPHHGSNPGPRSPGLIPGTPSGSDDGSNFANKTQLQPSFMMLRGQPSPYSATPGAPEAFAMGGGGDEQAREARGSFGLVRFVESPALLTCALGLWFGKLWGDKVKMETREERLINMGHMLFDFAVVAAVYYLHWHRKP</sequence>
<feature type="compositionally biased region" description="Polar residues" evidence="1">
    <location>
        <begin position="558"/>
        <end position="569"/>
    </location>
</feature>
<evidence type="ECO:0000256" key="1">
    <source>
        <dbReference type="SAM" id="MobiDB-lite"/>
    </source>
</evidence>
<dbReference type="InterPro" id="IPR027417">
    <property type="entry name" value="P-loop_NTPase"/>
</dbReference>
<name>A0A9W7LD50_9STRA</name>
<dbReference type="PANTHER" id="PTHR47691:SF3">
    <property type="entry name" value="HTH-TYPE TRANSCRIPTIONAL REGULATOR RV0890C-RELATED"/>
    <property type="match status" value="1"/>
</dbReference>
<accession>A0A9W7LD50</accession>
<protein>
    <recommendedName>
        <fullName evidence="2">NB-ARC domain-containing protein</fullName>
    </recommendedName>
</protein>
<dbReference type="PANTHER" id="PTHR47691">
    <property type="entry name" value="REGULATOR-RELATED"/>
    <property type="match status" value="1"/>
</dbReference>
<evidence type="ECO:0000313" key="4">
    <source>
        <dbReference type="Proteomes" id="UP001165065"/>
    </source>
</evidence>
<dbReference type="AlphaFoldDB" id="A0A9W7LD50"/>
<reference evidence="4" key="1">
    <citation type="journal article" date="2023" name="Commun. Biol.">
        <title>Genome analysis of Parmales, the sister group of diatoms, reveals the evolutionary specialization of diatoms from phago-mixotrophs to photoautotrophs.</title>
        <authorList>
            <person name="Ban H."/>
            <person name="Sato S."/>
            <person name="Yoshikawa S."/>
            <person name="Yamada K."/>
            <person name="Nakamura Y."/>
            <person name="Ichinomiya M."/>
            <person name="Sato N."/>
            <person name="Blanc-Mathieu R."/>
            <person name="Endo H."/>
            <person name="Kuwata A."/>
            <person name="Ogata H."/>
        </authorList>
    </citation>
    <scope>NUCLEOTIDE SEQUENCE [LARGE SCALE GENOMIC DNA]</scope>
</reference>
<gene>
    <name evidence="3" type="ORF">TrCOL_g13322</name>
</gene>
<feature type="compositionally biased region" description="Gly residues" evidence="1">
    <location>
        <begin position="78"/>
        <end position="87"/>
    </location>
</feature>
<feature type="domain" description="NB-ARC" evidence="2">
    <location>
        <begin position="210"/>
        <end position="362"/>
    </location>
</feature>
<dbReference type="Pfam" id="PF00931">
    <property type="entry name" value="NB-ARC"/>
    <property type="match status" value="1"/>
</dbReference>
<keyword evidence="4" id="KW-1185">Reference proteome</keyword>
<feature type="compositionally biased region" description="Low complexity" evidence="1">
    <location>
        <begin position="52"/>
        <end position="63"/>
    </location>
</feature>
<feature type="region of interest" description="Disordered" evidence="1">
    <location>
        <begin position="479"/>
        <end position="569"/>
    </location>
</feature>